<comment type="caution">
    <text evidence="2">The sequence shown here is derived from an EMBL/GenBank/DDBJ whole genome shotgun (WGS) entry which is preliminary data.</text>
</comment>
<sequence length="73" mass="7836">MFTKFGRIVAFVAVAIGIAAIIGSFVVAPDVLAPEFDRMSMKQSTLWLSQGSTLVFFGLALGVLCEISLKLNK</sequence>
<keyword evidence="1" id="KW-0812">Transmembrane</keyword>
<reference evidence="2 3" key="1">
    <citation type="submission" date="2014-10" db="EMBL/GenBank/DDBJ databases">
        <title>Genome sequence of Ponticoccus sp. strain UMTAT08 isolated from clonal culture of toxic dinoflagellate Alexandrium tamiyavanichii.</title>
        <authorList>
            <person name="Gan H.Y."/>
            <person name="Muhd D.-D."/>
            <person name="Mohd Noor M.E."/>
            <person name="Yeong Y.S."/>
            <person name="Usup G."/>
        </authorList>
    </citation>
    <scope>NUCLEOTIDE SEQUENCE [LARGE SCALE GENOMIC DNA]</scope>
    <source>
        <strain evidence="2 3">UMTAT08</strain>
    </source>
</reference>
<dbReference type="AlphaFoldDB" id="A0A0B3RVM9"/>
<gene>
    <name evidence="2" type="ORF">OA50_03209</name>
</gene>
<keyword evidence="1" id="KW-0472">Membrane</keyword>
<accession>A0A0B3RVM9</accession>
<protein>
    <submittedName>
        <fullName evidence="2">Uncharacterized protein</fullName>
    </submittedName>
</protein>
<dbReference type="OrthoDB" id="7876202at2"/>
<feature type="transmembrane region" description="Helical" evidence="1">
    <location>
        <begin position="47"/>
        <end position="69"/>
    </location>
</feature>
<keyword evidence="3" id="KW-1185">Reference proteome</keyword>
<organism evidence="2 3">
    <name type="scientific">Mameliella alba</name>
    <dbReference type="NCBI Taxonomy" id="561184"/>
    <lineage>
        <taxon>Bacteria</taxon>
        <taxon>Pseudomonadati</taxon>
        <taxon>Pseudomonadota</taxon>
        <taxon>Alphaproteobacteria</taxon>
        <taxon>Rhodobacterales</taxon>
        <taxon>Roseobacteraceae</taxon>
        <taxon>Mameliella</taxon>
    </lineage>
</organism>
<keyword evidence="1" id="KW-1133">Transmembrane helix</keyword>
<evidence type="ECO:0000313" key="3">
    <source>
        <dbReference type="Proteomes" id="UP000030960"/>
    </source>
</evidence>
<dbReference type="RefSeq" id="WP_043143386.1">
    <property type="nucleotide sequence ID" value="NZ_JSUQ01000012.1"/>
</dbReference>
<evidence type="ECO:0000313" key="2">
    <source>
        <dbReference type="EMBL" id="KHQ52192.1"/>
    </source>
</evidence>
<name>A0A0B3RVM9_9RHOB</name>
<dbReference type="EMBL" id="JSUQ01000012">
    <property type="protein sequence ID" value="KHQ52192.1"/>
    <property type="molecule type" value="Genomic_DNA"/>
</dbReference>
<proteinExistence type="predicted"/>
<dbReference type="Proteomes" id="UP000030960">
    <property type="component" value="Unassembled WGS sequence"/>
</dbReference>
<feature type="transmembrane region" description="Helical" evidence="1">
    <location>
        <begin position="7"/>
        <end position="27"/>
    </location>
</feature>
<evidence type="ECO:0000256" key="1">
    <source>
        <dbReference type="SAM" id="Phobius"/>
    </source>
</evidence>